<evidence type="ECO:0008006" key="6">
    <source>
        <dbReference type="Google" id="ProtNLM"/>
    </source>
</evidence>
<dbReference type="AlphaFoldDB" id="A0A504X517"/>
<feature type="transmembrane region" description="Helical" evidence="2">
    <location>
        <begin position="247"/>
        <end position="271"/>
    </location>
</feature>
<keyword evidence="2" id="KW-0812">Transmembrane</keyword>
<protein>
    <recommendedName>
        <fullName evidence="6">Membrane-associated protein</fullName>
    </recommendedName>
</protein>
<evidence type="ECO:0000256" key="1">
    <source>
        <dbReference type="SAM" id="MobiDB-lite"/>
    </source>
</evidence>
<keyword evidence="2" id="KW-0472">Membrane</keyword>
<reference evidence="5" key="1">
    <citation type="submission" date="2019-02" db="EMBL/GenBank/DDBJ databases">
        <title>FDA dAtabase for Regulatory Grade micrObial Sequences (FDA-ARGOS): Supporting development and validation of Infectious Disease Dx tests.</title>
        <authorList>
            <person name="Duncan R."/>
            <person name="Fisher C."/>
            <person name="Tallon L."/>
            <person name="Sadzewicz L."/>
            <person name="Sengamalay N."/>
            <person name="Ott S."/>
            <person name="Godinez A."/>
            <person name="Nagaraj S."/>
            <person name="Vavikolanu K."/>
            <person name="Nadendla S."/>
            <person name="Aluvathingal J."/>
            <person name="Sichtig H."/>
        </authorList>
    </citation>
    <scope>NUCLEOTIDE SEQUENCE [LARGE SCALE GENOMIC DNA]</scope>
    <source>
        <strain evidence="5">FDAARGOS_361</strain>
    </source>
</reference>
<keyword evidence="3" id="KW-0732">Signal</keyword>
<comment type="caution">
    <text evidence="4">The sequence shown here is derived from an EMBL/GenBank/DDBJ whole genome shotgun (WGS) entry which is preliminary data.</text>
</comment>
<evidence type="ECO:0000256" key="2">
    <source>
        <dbReference type="SAM" id="Phobius"/>
    </source>
</evidence>
<dbReference type="EMBL" id="RHLC01000017">
    <property type="protein sequence ID" value="TPP41180.1"/>
    <property type="molecule type" value="Genomic_DNA"/>
</dbReference>
<evidence type="ECO:0000256" key="3">
    <source>
        <dbReference type="SAM" id="SignalP"/>
    </source>
</evidence>
<dbReference type="VEuPathDB" id="TriTrypDB:LDHU3_26.1780"/>
<feature type="signal peptide" evidence="3">
    <location>
        <begin position="1"/>
        <end position="24"/>
    </location>
</feature>
<proteinExistence type="predicted"/>
<dbReference type="VEuPathDB" id="TriTrypDB:LdBPK_261440.1"/>
<sequence length="368" mass="40047">MLPLTLATAGALAVAVLLLCEVDNDNLQYKTRLGTQFTRNRSVMTATTTDSASYGSHPRCRVHTVAMSQAFFYVVIGVLVCLTVSCSASGYNASMYVNSDIAVTALFTGPKLVMLVRTSPRDFSPNAFTSSLYSLFSKADASIMNVSSVFLVNWCAKDLAMVNATLSCPEGAKHNSNEHGYVLAQVQLSGWNYSSLTNPAEVNLSSLGVTDSILVSHFGGTYNPDNTSGMNNNSYVINFASDAMVTYAIFGFLMVIVILALIGVAVCVCLCDSRQLNHNKSIVDRAIRAVHLNYMAALYAMANFSDHLNLYADMSNNGSSGAPHDSQYWTDSPQANRGSSKAKRNGWEYLHREDGDTREMQEMRSMQP</sequence>
<feature type="region of interest" description="Disordered" evidence="1">
    <location>
        <begin position="322"/>
        <end position="368"/>
    </location>
</feature>
<name>A0A504X517_LEIDO</name>
<accession>A0A504X517</accession>
<gene>
    <name evidence="4" type="ORF">CGC21_32055</name>
</gene>
<keyword evidence="2" id="KW-1133">Transmembrane helix</keyword>
<evidence type="ECO:0000313" key="4">
    <source>
        <dbReference type="EMBL" id="TPP41180.1"/>
    </source>
</evidence>
<dbReference type="VEuPathDB" id="TriTrypDB:LdCL_260020000"/>
<dbReference type="Proteomes" id="UP000318447">
    <property type="component" value="Unassembled WGS sequence"/>
</dbReference>
<feature type="compositionally biased region" description="Polar residues" evidence="1">
    <location>
        <begin position="327"/>
        <end position="339"/>
    </location>
</feature>
<feature type="chain" id="PRO_5021315111" description="Membrane-associated protein" evidence="3">
    <location>
        <begin position="25"/>
        <end position="368"/>
    </location>
</feature>
<feature type="compositionally biased region" description="Basic and acidic residues" evidence="1">
    <location>
        <begin position="345"/>
        <end position="362"/>
    </location>
</feature>
<organism evidence="4 5">
    <name type="scientific">Leishmania donovani</name>
    <dbReference type="NCBI Taxonomy" id="5661"/>
    <lineage>
        <taxon>Eukaryota</taxon>
        <taxon>Discoba</taxon>
        <taxon>Euglenozoa</taxon>
        <taxon>Kinetoplastea</taxon>
        <taxon>Metakinetoplastina</taxon>
        <taxon>Trypanosomatida</taxon>
        <taxon>Trypanosomatidae</taxon>
        <taxon>Leishmaniinae</taxon>
        <taxon>Leishmania</taxon>
    </lineage>
</organism>
<evidence type="ECO:0000313" key="5">
    <source>
        <dbReference type="Proteomes" id="UP000318447"/>
    </source>
</evidence>